<dbReference type="PRINTS" id="PR00704">
    <property type="entry name" value="CALPAIN"/>
</dbReference>
<dbReference type="InterPro" id="IPR001300">
    <property type="entry name" value="Peptidase_C2_calpain_cat"/>
</dbReference>
<comment type="caution">
    <text evidence="6">Lacks conserved residue(s) required for the propagation of feature annotation.</text>
</comment>
<evidence type="ECO:0000256" key="3">
    <source>
        <dbReference type="ARBA" id="ARBA00022801"/>
    </source>
</evidence>
<feature type="active site" evidence="5">
    <location>
        <position position="248"/>
    </location>
</feature>
<gene>
    <name evidence="10" type="ORF">TM35_000052300</name>
</gene>
<sequence>MSPQAFKEISDSDKVFQDTVFMEKNKHLASRWVRIGELYPGGWDQPLLPPEFSREQFGQGNHYECFMLTTLSTLVRFPDVIQNCFVSKNVRRDGRYTFQFFRGKEWEVVEIDDYIPLDEDEVLYMRSPTEHWWPLLLEKAYAKFYTGYENIEGCTLQEAYYDLTGKPVLNIPMDPKLAKAAGAEVTEGHYWLELAQKIQSGQFVASVLTRDMEIESMGLQREQQYGLLEVFSLTGTSSVQDIVVHLHNPFEDEEFAYRGPLNSKDSQWTPKLRAKYNVDDERSIFLPLNTFLKIINSMQLCYISPVEADATYFDDEWKGETAGGNPTSVTWRKNPLYYVRNTGPEPIHFVAMIKQEDQRRFTTIEEQAKYLQCGMVMVRNTSPNLIPTSFITGNNHKPVHKSLFLNSREVANDIVVPANSLCYLVPSCMMKGATGAFTLALYRMNGEDYSSLTVKKLSLAEMDWAHPAEQKVVLEMKEKDRVDFYVDQETDIHILMHQEKPFIGKTGGDAMTEDYMGMYLYDDTDRKIGGVHAATNFREIGVLHHLPRSGRYAISVTCPRAKGTVPAQITIVGSFGANVRIVDSPEDAVMFDDEDIIDEGDDAPTKGNPIDYTPINIPPAHITEVPDSTIPFEDKRFMVDNKFITNDPWIHIGDLYPEGKTLPLVPETLSREQFEQGEHFECCCLTAFATLVDHHPDVIRNAFVSKAVRKDGRYTFRFHRYGQWVKVEIDDRIPLTEGQTLFCRSPTRHWWPLLLEKAYAKFYTLYQNIEGCTLQEVYHDFTGQPVVSIPTNVKLAKSAMYDVDEPDFWLELNDSLKSTAAGGLTKVDEASALGLQEEQTYGILGIFSTANKGKLSLSDLLVMIYNPFVEAIYTGPMNPSDPNWTPELRSIFQPDRRDVVYMPVPVFCNVFVSMQQVHIKGLTQPSWHFNSEWGEGTNGGNPTLVTWRENPLYVVRNNSDEPLQIMALICQPDQRHMLHLLPEQKTRYSQCGLVLSQSTSNTQIPTYLVTGNSHRIVHKGLFLNSRESASLVTVPPRSLNYLVPSAMFRDKSKFLLSYWYQKPADAKQMKIVRLSLDVARHLPAIEHLELRNKEKDRVDFLVDVPTDIHILLRQEKPFKAPNGGDAMAEDFLGMYLYDGADRRIDGVTSATNYREMGVVHHLPEAGRYALSITCPRGNGLVPCKVEVVGVEPAHVRITDPPEDAVDLGEVDLAFLDAEPEGVPLEDLAIFDDEEAKAMLDKLKELHKDPERNAKEIAEMEAKINDRMHTLAKQLLGKDRPKYLPGRDLETLNPLLDTNPEYMQGESTRYALKKDPRNATKVRALEGELQRMADQIAEKESDPDLDFLDPEPEGIPIADIPLMADTAFAEMAKERMKLKQNAAPNASRISELEDAMNERAHELARQMHEKERTYLDPEPEGVPLDLLPLNEDEAFSKMEDELRALNRKPRNNAKGIAELQARLNDRAHELAKELKDTEREMFLDPQPGGVPLSELPLDTDEPFHTMEIERLRLRKDDPRRNADRIKELEDRMNERAEELAKMRLKNDRAFLDPEPLGFPLDELGLDYNDDFVNKEAELRELKKDPRRNAAAIKAAEEELAKMVYDIARKKAALDRKFLDPEPEGRLVGSLPLDDDKAFVAMDTKRRQMARNGGDPDKIKALEEEMNAAAHEMARALNAKERPEYLRPFPKGVPLEDLPLDADEKFRELEAKRQQLKRDPKRHAAALSDVEAALNARAEELAQKHLADDRAYLDPAPEGVPLRLLPLDTDGPFQALEEKRAKLKKNLQRNAKAVRDLEDDLNDRAAELAVELKQAEREKFLDPKPNGVPIADVPIDSDELFRDMEIQRLLLREDPVKNATAINNLEDAMNERALELAAKVLADERAFLDPAPLGIPLAELPLDSNEEFMAKEAQLRELRKDRGRNARAIAALEDDLKGLVRRIAAEELAKDREFLDPEPEGRLLEDLPLDTDKEFHAMEKERRLLKADPKKNAQKIADLEELMNERAHQLAKAMNIADRKKYLNPNPKGVPIEDLPLDDDEEFSKLEAKRAELIRNPEKNKNAIKDIEDALNLRAEELAQEKLHDERGFLEPEPQGIPLKYLPLDEDPEFHEKEVERMELKAQNLRQNDPKIKSLEDAMNDRANELAKEMRHKGRSGVLEPVTNGLPTKDLPLDEDMPFTDLEVEYLRAVGDGEDPSKARDLADAMLKRAEDVAAKVKADNRQLLEQNPLGIPLDELPLDTNSEFAQKEKELFLLNSDPKKNAKAIEDTIDALNDMAYEMAKEKVEQEREFLDPQPEGRHLDELPLNNDPTFLGLEKQRRELKKNPYTDEDRLADLEQMMNDRAHELAKKMNAQDRSEYLTNSTHGVPISELPLDNDREFAELEAVRAQLSHDPEKNAAKIAEVEDALNKRAEEMAIDAVRQDRMFLEDEVEGVPVHLLPLDDDREFTSLEAKRAALKSKDPNRNAKAISDLEEQMKDRAADLARALKNDIRSLLDQEPLGVPLKYLPLDDDERFAALEKSYIELADDPANKGKLREILDQLNDRAQEMAQAIHDEERALLDQNPQGVPLSSLPLNEDNIFSGLEAEARELRQGSGVRGRNAQRIKGLEDAMNARAAELANQQRKSFCDPAPEGIPLELLKLGENEEFLKMEERLRDLKKDPDANKEAISDLEFDLNNKAHEIARKMLEEDRKSLDPEPCGVPLSALPTNTDPAFHQLEVELAVLKANDRPGSAGKIKAIEQKLNERARVLAEEQKEEDLSGIDREPEGVPLSQLKPHEDELFSTMVNEIRELKKDPKKNADAIEDLREQMNDRAHELALEKLKGDRAFLEKSPGGVPLEDLPLNTDPVFHKLEAERSKLKERDPIRNKAKIHDLENSLNNRAHELAEERKKDELMALEQYPRGIPIELLKPHDDPKFAAMVNELRSMKKDPNTDSADIEDLTRQMNDRVDELAANVLEGDRGYLEKDPHGVPLELLPLSTDPDFHALEVERAVLKAQDPRRNAAKIADLENKLNERAAQLADEQRRNELDGLDEEPEGIPLSVLDPHSDKEFAQLVDQLRNHQGDRGLDDEIAALKSEMNERAHALAKQRKEGDRGFLDKEPQGVPLELLPLDTDPAFRQMEAERAKLRAQDPRLNARKIKDLEDALNNRVHELARDQLREDLAGVDELPRGIPLELLQPHNDPAFAALVDDIRVLKKDPEANADAIADVLNAMNDRVHELADALLDRGFLNADPEGVPLEILPLDTDPEFHALETERAKLKLSDPRRNAKKIKELEDDMNARVRELALQQLQDDLSGVDAAPEGIPLQLLRATEDAEFAAMIPQLRELKKNRDENADQIRNLEEKMNNRAYELADALLEGDRGYLDPCPLGVPLADLPLDRDEAFSEMEVERARLKAQDPRRNAAKIQDLEMKLNDRAVELAKEQLAEDLRGFPSQYEGIATAQLKPHDDKEFASLVPELRRLKQEGPESALQAHMAEMDRRLGELAKELVGGDLWFLDKEPEGVSLAHIPFEKDSEFEKLRRERAQLKAEDPRANADRIKDLEQAMNDRVHELARAVKEEDFSGLDKEPHGIPLELLSLREDPVAAKLIPLLRELRCHGDSPSAKKKLQDLQEKLNDRAQELALEALAGDRDKYLDSDPEGIPLSILPLDTDPQFHALEVERAKLKLEDPLGNAKRIEDLEDRLNERAHELARQQLQEDLSGLDPAPCGIPIEVVNPHSDAEFARAVANLRELKKDPRGNSKKIEGLKSMMNERAEKLARAMLDGNRDFLNPDPEGVPLSILPLDDDPTFHSKEVQRAVLVAEDPVKHAPEIAALEEEMNERAEELARDQLQEDLRGLVPNPRGVPLELLRPHADSKFASHLPELRRLKKDPKRNADAIRAVQDKMDGCTDALAEEFLRADRESYLDPAPLGVPLGALPLDTDPQFKDVEGKRLQLMLNPVDNKDAIAELEGALNARAHELAEDKLKNDRGYLDSHPEGVPLDVLPLDEDRKFHELEVKRAALKSKDPVRNAAAIKGLEDELNDRAHELALEQIAEDLRGVDAAPHGIPIELLKPHDDPKFAAMVNELRSMKKDPTTDPQALSSLEERMDERAHELAENVLKGCREKVDPEPEGIPLSALPLDDDKTFRQIELEMAKLKLADPVRNAAKIADLENRLNERAEEIARAVKAKDLEGLDQSPCGIPIALLKPHEDQTFASLANQMRGDGSKERGLPSEDDQEALNKRANELAGELLRGDRNYLDRDPEGIPLSLLPLDTDPDFHNMEVERAVLKLTDPKKNADKIADLEARLNDRAHELAKEQLKSDRDYLDPDPEGVPIADLPLDEDPKFHQMEVERAKLKARDAVGNAYRIRDLEDKLNERAHELAKKQLEEDLVGIDKEPEGVPLGLLNLHADAECASLIPELRQLKKDPTRNAAKIKGLQDKINDRAHELAKEVIAEGRKFLDPEPEGVPLAMLPLDTDKKFSSMEKELRALKAAPGRNDATIEQLKDRLNDRAHGLAREKIQGERGFLHPMPEGIPLADLPLDTDSTFRSMEAERIKLKEDPVRNADAIRKLEDDLNELAHDLAKELKKANRGFLNATSYGIPKELLPLDEDRSFQSMEQQRRKLKRDSHRNAAEIERLEKMMQDRADELGLQMLKGERSSYVDSEYKGVELVDIPLDSDAIFTELELNRAILKSNGAEEDSDVVSDMNQQLRLRAAELARLVAEESRIFLDKFSGFIPIEDMDLDDDKKFQSLMKDLRKLKRDPESNKGRIVQQEEAVASYFKDLSKSAMKEILDCLKPTYRGIEVADLNLHENEKFCKLATNVRRRRRRQGKTDPVEIVMLEDELDKCVCEIADDVINNERAFLDPKPEGMYLADVPLDTDEAFLAMEAERRKRTKDPLICKRNRGVIKELEDNMNDRARKLAREEFAKMRGFMDQEPEGIPLDEIGLDNDPEFKNAEVARYRLLNDTHKHQPEVARLEKVMNDRAHELANVLLANDRAFLDPEPEGVPLSELPLDTDKEFKELAMQRRKLKGDVKVDGNTDNLRSIEQLMNERIHLLAKDFLDDNRLFLDPEPLGILLKELPLNNDKGFREMEKERMKLLKNSSSNPSSISKLEDALQKRAFEIAKKMHKRERAFLDPEPLGVLLDDLPLNTNEELKKLEQLRRFLSIDPKKNVKDLSACEDAIVAQVKEIAKKFIDEERAFLDPYPAGVALKYLPLNSDRKFREMELERRKMRRKPLNSNETFIVSQLEKEMNDRARYLSEELIKKSRAFLDPEPLGVPLEDIPLNNDSKFRKIDELLRELMYDPQENDASVGELQLQLKNRATELAEILLQDERSFLDPSPFGIPLEELALNTNKPLRDIERIRRKKRAAHIDDSEEEKKMAECVLEIAKKELSRGRGFLLENPWEVSLDDLPLDDDDIFHKLELERRALKRNPASNVEDVKELEDFLNDRVFQLAAEYVEKEREFLDKEPSGVPLSELDLDNDEVFHSMEMERRQLRKNPEKNAAKILDLEDRLNKRVNLLALDYRGWQDVEFHEANKDVAEEWPRICELYPEGRYLPLEPVKFTANDVCSSEANGSYLAPFLAALGRLPPLMHQLIYSKNHPVNEPYSFLFFDPDSNPVRVDIDDRIPCDSNMEPKFTRVPHRSWYPLLLEKAYAKFVGGYSKLDQCAPHETLRDLTGRPVFHIPFDERLAEAANTGDYKSADFWREVARNLEQGDVITCMSNVECVDGIHPQCSYALLRVINTVMESNDPDDVIIKLQNSYYDKPLYDGPLNQHDPNWTADLKRVCNFDPEHKEYLYLPLPTFLRNFSSMQRCQIACGDRLSCHGSWGKYTSGGNPKFTTFRNNPIYLVENKTSRPVTILAELRHHTPAFTDPDGLNHYHQTGLVLMQAFQAKMPLSPLITSTTHKFLQKGMMLDAREVCSQMELPPSSTCYLIPYTMKRGCYGKFSISIYPGMAKVTLTPLRNAGLTNKPLISELLLINYGEYEQAVDFQISEPCDVHLLLRQTKPSDDVGRRGDRMADDAVRMRVFDEHGIRMTFTEFTNAREQALVFCAPRAGLYTVYVECGLSAARGGECPCELSIYTPRRVQARLGGAPHATATAGKCRLPQIRSSLAPSTIGGALTPHTPRTPRTSFHSSQQRSSTTPGRSENIAWGQ</sequence>
<keyword evidence="11" id="KW-1185">Reference proteome</keyword>
<organism evidence="10 11">
    <name type="scientific">Trypanosoma theileri</name>
    <dbReference type="NCBI Taxonomy" id="67003"/>
    <lineage>
        <taxon>Eukaryota</taxon>
        <taxon>Discoba</taxon>
        <taxon>Euglenozoa</taxon>
        <taxon>Kinetoplastea</taxon>
        <taxon>Metakinetoplastina</taxon>
        <taxon>Trypanosomatida</taxon>
        <taxon>Trypanosomatidae</taxon>
        <taxon>Trypanosoma</taxon>
    </lineage>
</organism>
<dbReference type="InterPro" id="IPR038765">
    <property type="entry name" value="Papain-like_cys_pep_sf"/>
</dbReference>
<dbReference type="PANTHER" id="PTHR10183">
    <property type="entry name" value="CALPAIN"/>
    <property type="match status" value="1"/>
</dbReference>
<dbReference type="InterPro" id="IPR036213">
    <property type="entry name" value="Calpain_III_sf"/>
</dbReference>
<evidence type="ECO:0000256" key="4">
    <source>
        <dbReference type="ARBA" id="ARBA00022807"/>
    </source>
</evidence>
<evidence type="ECO:0000256" key="5">
    <source>
        <dbReference type="PIRSR" id="PIRSR622684-1"/>
    </source>
</evidence>
<evidence type="ECO:0000313" key="10">
    <source>
        <dbReference type="EMBL" id="ORC91634.1"/>
    </source>
</evidence>
<keyword evidence="4" id="KW-0788">Thiol protease</keyword>
<dbReference type="STRING" id="67003.A0A1X0P3X6"/>
<feature type="domain" description="Calpain catalytic" evidence="9">
    <location>
        <begin position="5533"/>
        <end position="5808"/>
    </location>
</feature>
<dbReference type="GeneID" id="39982665"/>
<keyword evidence="2" id="KW-0645">Protease</keyword>
<dbReference type="Gene3D" id="2.60.120.380">
    <property type="match status" value="3"/>
</dbReference>
<evidence type="ECO:0000256" key="2">
    <source>
        <dbReference type="ARBA" id="ARBA00022670"/>
    </source>
</evidence>
<dbReference type="SUPFAM" id="SSF54001">
    <property type="entry name" value="Cysteine proteinases"/>
    <property type="match status" value="3"/>
</dbReference>
<dbReference type="PROSITE" id="PS50203">
    <property type="entry name" value="CALPAIN_CAT"/>
    <property type="match status" value="3"/>
</dbReference>
<dbReference type="InterPro" id="IPR022682">
    <property type="entry name" value="Calpain_domain_III"/>
</dbReference>
<feature type="coiled-coil region" evidence="7">
    <location>
        <begin position="1771"/>
        <end position="1816"/>
    </location>
</feature>
<feature type="region of interest" description="Disordered" evidence="8">
    <location>
        <begin position="6106"/>
        <end position="6146"/>
    </location>
</feature>
<dbReference type="GO" id="GO:0004198">
    <property type="term" value="F:calcium-dependent cysteine-type endopeptidase activity"/>
    <property type="evidence" value="ECO:0007669"/>
    <property type="project" value="InterPro"/>
</dbReference>
<dbReference type="Gene3D" id="3.90.70.10">
    <property type="entry name" value="Cysteine proteinases"/>
    <property type="match status" value="2"/>
</dbReference>
<feature type="region of interest" description="Disordered" evidence="8">
    <location>
        <begin position="2148"/>
        <end position="2173"/>
    </location>
</feature>
<feature type="coiled-coil region" evidence="7">
    <location>
        <begin position="2467"/>
        <end position="2495"/>
    </location>
</feature>
<name>A0A1X0P3X6_9TRYP</name>
<dbReference type="Pfam" id="PF00648">
    <property type="entry name" value="Peptidase_C2"/>
    <property type="match status" value="3"/>
</dbReference>
<evidence type="ECO:0000256" key="8">
    <source>
        <dbReference type="SAM" id="MobiDB-lite"/>
    </source>
</evidence>
<feature type="coiled-coil region" evidence="7">
    <location>
        <begin position="2530"/>
        <end position="2557"/>
    </location>
</feature>
<evidence type="ECO:0000259" key="9">
    <source>
        <dbReference type="PROSITE" id="PS50203"/>
    </source>
</evidence>
<protein>
    <submittedName>
        <fullName evidence="10">Putative antigen</fullName>
    </submittedName>
</protein>
<dbReference type="Pfam" id="PF01067">
    <property type="entry name" value="Calpain_III"/>
    <property type="match status" value="2"/>
</dbReference>
<dbReference type="InterPro" id="IPR056040">
    <property type="entry name" value="DUF7623"/>
</dbReference>
<dbReference type="Pfam" id="PF24610">
    <property type="entry name" value="DUF7623"/>
    <property type="match status" value="64"/>
</dbReference>
<dbReference type="OrthoDB" id="258624at2759"/>
<feature type="compositionally biased region" description="Polar residues" evidence="8">
    <location>
        <begin position="6120"/>
        <end position="6138"/>
    </location>
</feature>
<proteinExistence type="inferred from homology"/>
<feature type="compositionally biased region" description="Basic and acidic residues" evidence="8">
    <location>
        <begin position="2751"/>
        <end position="2766"/>
    </location>
</feature>
<reference evidence="10 11" key="1">
    <citation type="submission" date="2017-03" db="EMBL/GenBank/DDBJ databases">
        <title>An alternative strategy for trypanosome survival in the mammalian bloodstream revealed through genome and transcriptome analysis of the ubiquitous bovine parasite Trypanosoma (Megatrypanum) theileri.</title>
        <authorList>
            <person name="Kelly S."/>
            <person name="Ivens A."/>
            <person name="Mott A."/>
            <person name="O'Neill E."/>
            <person name="Emms D."/>
            <person name="Macleod O."/>
            <person name="Voorheis P."/>
            <person name="Matthews J."/>
            <person name="Matthews K."/>
            <person name="Carrington M."/>
        </authorList>
    </citation>
    <scope>NUCLEOTIDE SEQUENCE [LARGE SCALE GENOMIC DNA]</scope>
    <source>
        <strain evidence="10">Edinburgh</strain>
    </source>
</reference>
<dbReference type="Proteomes" id="UP000192257">
    <property type="component" value="Unassembled WGS sequence"/>
</dbReference>
<dbReference type="EMBL" id="NBCO01000005">
    <property type="protein sequence ID" value="ORC91634.1"/>
    <property type="molecule type" value="Genomic_DNA"/>
</dbReference>
<evidence type="ECO:0000256" key="6">
    <source>
        <dbReference type="PROSITE-ProRule" id="PRU00239"/>
    </source>
</evidence>
<dbReference type="InterPro" id="IPR022684">
    <property type="entry name" value="Calpain_cysteine_protease"/>
</dbReference>
<dbReference type="PANTHER" id="PTHR10183:SF379">
    <property type="entry name" value="CALPAIN-5"/>
    <property type="match status" value="1"/>
</dbReference>
<keyword evidence="3" id="KW-0378">Hydrolase</keyword>
<dbReference type="FunFam" id="2.60.120.380:FF:000014">
    <property type="entry name" value="Putative calpain-like cysteine peptidase"/>
    <property type="match status" value="2"/>
</dbReference>
<evidence type="ECO:0000313" key="11">
    <source>
        <dbReference type="Proteomes" id="UP000192257"/>
    </source>
</evidence>
<dbReference type="RefSeq" id="XP_028885700.1">
    <property type="nucleotide sequence ID" value="XM_029022885.1"/>
</dbReference>
<dbReference type="SUPFAM" id="SSF49758">
    <property type="entry name" value="Calpain large subunit, middle domain (domain III)"/>
    <property type="match status" value="3"/>
</dbReference>
<keyword evidence="7" id="KW-0175">Coiled coil</keyword>
<evidence type="ECO:0000256" key="7">
    <source>
        <dbReference type="SAM" id="Coils"/>
    </source>
</evidence>
<feature type="domain" description="Calpain catalytic" evidence="9">
    <location>
        <begin position="1"/>
        <end position="304"/>
    </location>
</feature>
<comment type="caution">
    <text evidence="10">The sequence shown here is derived from an EMBL/GenBank/DDBJ whole genome shotgun (WGS) entry which is preliminary data.</text>
</comment>
<dbReference type="SMART" id="SM00230">
    <property type="entry name" value="CysPc"/>
    <property type="match status" value="1"/>
</dbReference>
<feature type="active site" evidence="5">
    <location>
        <position position="65"/>
    </location>
</feature>
<feature type="region of interest" description="Disordered" evidence="8">
    <location>
        <begin position="2751"/>
        <end position="2771"/>
    </location>
</feature>
<feature type="domain" description="Calpain catalytic" evidence="9">
    <location>
        <begin position="624"/>
        <end position="920"/>
    </location>
</feature>
<dbReference type="VEuPathDB" id="TriTrypDB:TM35_000052300"/>
<dbReference type="GO" id="GO:0006508">
    <property type="term" value="P:proteolysis"/>
    <property type="evidence" value="ECO:0007669"/>
    <property type="project" value="UniProtKB-KW"/>
</dbReference>
<evidence type="ECO:0000256" key="1">
    <source>
        <dbReference type="ARBA" id="ARBA00007623"/>
    </source>
</evidence>
<accession>A0A1X0P3X6</accession>
<comment type="similarity">
    <text evidence="1">Belongs to the peptidase C2 family.</text>
</comment>